<feature type="domain" description="NAC" evidence="5">
    <location>
        <begin position="6"/>
        <end position="64"/>
    </location>
</feature>
<reference evidence="6 7" key="1">
    <citation type="journal article" date="2020" name="Mol. Plant">
        <title>The Chromosome-Based Rubber Tree Genome Provides New Insights into Spurge Genome Evolution and Rubber Biosynthesis.</title>
        <authorList>
            <person name="Liu J."/>
            <person name="Shi C."/>
            <person name="Shi C.C."/>
            <person name="Li W."/>
            <person name="Zhang Q.J."/>
            <person name="Zhang Y."/>
            <person name="Li K."/>
            <person name="Lu H.F."/>
            <person name="Shi C."/>
            <person name="Zhu S.T."/>
            <person name="Xiao Z.Y."/>
            <person name="Nan H."/>
            <person name="Yue Y."/>
            <person name="Zhu X.G."/>
            <person name="Wu Y."/>
            <person name="Hong X.N."/>
            <person name="Fan G.Y."/>
            <person name="Tong Y."/>
            <person name="Zhang D."/>
            <person name="Mao C.L."/>
            <person name="Liu Y.L."/>
            <person name="Hao S.J."/>
            <person name="Liu W.Q."/>
            <person name="Lv M.Q."/>
            <person name="Zhang H.B."/>
            <person name="Liu Y."/>
            <person name="Hu-Tang G.R."/>
            <person name="Wang J.P."/>
            <person name="Wang J.H."/>
            <person name="Sun Y.H."/>
            <person name="Ni S.B."/>
            <person name="Chen W.B."/>
            <person name="Zhang X.C."/>
            <person name="Jiao Y.N."/>
            <person name="Eichler E.E."/>
            <person name="Li G.H."/>
            <person name="Liu X."/>
            <person name="Gao L.Z."/>
        </authorList>
    </citation>
    <scope>NUCLEOTIDE SEQUENCE [LARGE SCALE GENOMIC DNA]</scope>
    <source>
        <strain evidence="7">cv. GT1</strain>
        <tissue evidence="6">Leaf</tissue>
    </source>
</reference>
<dbReference type="Proteomes" id="UP000467840">
    <property type="component" value="Chromosome 5"/>
</dbReference>
<evidence type="ECO:0000256" key="2">
    <source>
        <dbReference type="ARBA" id="ARBA00023125"/>
    </source>
</evidence>
<dbReference type="InterPro" id="IPR036093">
    <property type="entry name" value="NAC_dom_sf"/>
</dbReference>
<keyword evidence="4" id="KW-0539">Nucleus</keyword>
<dbReference type="SUPFAM" id="SSF101941">
    <property type="entry name" value="NAC domain"/>
    <property type="match status" value="1"/>
</dbReference>
<dbReference type="AlphaFoldDB" id="A0A6A6NGT1"/>
<accession>A0A6A6NGT1</accession>
<name>A0A6A6NGT1_HEVBR</name>
<evidence type="ECO:0000313" key="6">
    <source>
        <dbReference type="EMBL" id="KAF2324353.1"/>
    </source>
</evidence>
<dbReference type="Pfam" id="PF02365">
    <property type="entry name" value="NAM"/>
    <property type="match status" value="1"/>
</dbReference>
<evidence type="ECO:0000259" key="5">
    <source>
        <dbReference type="Pfam" id="PF02365"/>
    </source>
</evidence>
<evidence type="ECO:0000256" key="3">
    <source>
        <dbReference type="ARBA" id="ARBA00023163"/>
    </source>
</evidence>
<proteinExistence type="predicted"/>
<gene>
    <name evidence="6" type="ORF">GH714_012759</name>
</gene>
<keyword evidence="3" id="KW-0804">Transcription</keyword>
<evidence type="ECO:0000256" key="4">
    <source>
        <dbReference type="ARBA" id="ARBA00023242"/>
    </source>
</evidence>
<evidence type="ECO:0000256" key="1">
    <source>
        <dbReference type="ARBA" id="ARBA00023015"/>
    </source>
</evidence>
<keyword evidence="7" id="KW-1185">Reference proteome</keyword>
<sequence>MSSSLPPGCRFYPSDQHLLCYYLTSKNHTNIDADDGNRNVSGYDLIKELDLYSHEPFDLPENACYAYGCGGFLCPLPSIFQVRGGNSISENMLSSCAEESVSAVRHVGIQHDGFLTPDIVEAKVHQSSTVDRKNDLSRLL</sequence>
<protein>
    <recommendedName>
        <fullName evidence="5">NAC domain-containing protein</fullName>
    </recommendedName>
</protein>
<keyword evidence="2" id="KW-0238">DNA-binding</keyword>
<keyword evidence="1" id="KW-0805">Transcription regulation</keyword>
<dbReference type="GO" id="GO:0006355">
    <property type="term" value="P:regulation of DNA-templated transcription"/>
    <property type="evidence" value="ECO:0007669"/>
    <property type="project" value="InterPro"/>
</dbReference>
<dbReference type="GO" id="GO:0003677">
    <property type="term" value="F:DNA binding"/>
    <property type="evidence" value="ECO:0007669"/>
    <property type="project" value="UniProtKB-KW"/>
</dbReference>
<dbReference type="InterPro" id="IPR003441">
    <property type="entry name" value="NAC-dom"/>
</dbReference>
<organism evidence="6 7">
    <name type="scientific">Hevea brasiliensis</name>
    <name type="common">Para rubber tree</name>
    <name type="synonym">Siphonia brasiliensis</name>
    <dbReference type="NCBI Taxonomy" id="3981"/>
    <lineage>
        <taxon>Eukaryota</taxon>
        <taxon>Viridiplantae</taxon>
        <taxon>Streptophyta</taxon>
        <taxon>Embryophyta</taxon>
        <taxon>Tracheophyta</taxon>
        <taxon>Spermatophyta</taxon>
        <taxon>Magnoliopsida</taxon>
        <taxon>eudicotyledons</taxon>
        <taxon>Gunneridae</taxon>
        <taxon>Pentapetalae</taxon>
        <taxon>rosids</taxon>
        <taxon>fabids</taxon>
        <taxon>Malpighiales</taxon>
        <taxon>Euphorbiaceae</taxon>
        <taxon>Crotonoideae</taxon>
        <taxon>Micrandreae</taxon>
        <taxon>Hevea</taxon>
    </lineage>
</organism>
<dbReference type="EMBL" id="JAAGAX010000001">
    <property type="protein sequence ID" value="KAF2324353.1"/>
    <property type="molecule type" value="Genomic_DNA"/>
</dbReference>
<evidence type="ECO:0000313" key="7">
    <source>
        <dbReference type="Proteomes" id="UP000467840"/>
    </source>
</evidence>
<comment type="caution">
    <text evidence="6">The sequence shown here is derived from an EMBL/GenBank/DDBJ whole genome shotgun (WGS) entry which is preliminary data.</text>
</comment>